<dbReference type="Gene3D" id="3.90.1590.10">
    <property type="entry name" value="glutathione-dependent formaldehyde- activating enzyme (gfa)"/>
    <property type="match status" value="1"/>
</dbReference>
<keyword evidence="7" id="KW-1185">Reference proteome</keyword>
<keyword evidence="2" id="KW-0479">Metal-binding</keyword>
<dbReference type="PANTHER" id="PTHR33337">
    <property type="entry name" value="GFA DOMAIN-CONTAINING PROTEIN"/>
    <property type="match status" value="1"/>
</dbReference>
<dbReference type="InterPro" id="IPR011057">
    <property type="entry name" value="Mss4-like_sf"/>
</dbReference>
<dbReference type="PROSITE" id="PS51891">
    <property type="entry name" value="CENP_V_GFA"/>
    <property type="match status" value="1"/>
</dbReference>
<protein>
    <submittedName>
        <fullName evidence="6">Mss4-like protein</fullName>
    </submittedName>
</protein>
<dbReference type="OrthoDB" id="9970124at2759"/>
<evidence type="ECO:0000259" key="5">
    <source>
        <dbReference type="PROSITE" id="PS51891"/>
    </source>
</evidence>
<evidence type="ECO:0000256" key="4">
    <source>
        <dbReference type="ARBA" id="ARBA00023239"/>
    </source>
</evidence>
<evidence type="ECO:0000256" key="3">
    <source>
        <dbReference type="ARBA" id="ARBA00022833"/>
    </source>
</evidence>
<keyword evidence="4" id="KW-0456">Lyase</keyword>
<evidence type="ECO:0000313" key="6">
    <source>
        <dbReference type="EMBL" id="TFK98561.1"/>
    </source>
</evidence>
<dbReference type="GO" id="GO:0016846">
    <property type="term" value="F:carbon-sulfur lyase activity"/>
    <property type="evidence" value="ECO:0007669"/>
    <property type="project" value="InterPro"/>
</dbReference>
<proteinExistence type="inferred from homology"/>
<evidence type="ECO:0000313" key="7">
    <source>
        <dbReference type="Proteomes" id="UP000305067"/>
    </source>
</evidence>
<name>A0A5C3Q9X2_9AGAR</name>
<dbReference type="EMBL" id="ML178839">
    <property type="protein sequence ID" value="TFK98561.1"/>
    <property type="molecule type" value="Genomic_DNA"/>
</dbReference>
<feature type="domain" description="CENP-V/GFA" evidence="5">
    <location>
        <begin position="8"/>
        <end position="130"/>
    </location>
</feature>
<sequence length="156" mass="17780">MTDSASTLRGSCFCKAVSYSVSGPPARSNYCHCSLCQRMHGSPFVHSIHYSASQLQWTHAEPHTNHIQRFQTPSKPWKYRVRCKQCGVMVAGQNTKTDRVNVFAAQMERDEDGKVRGWKTIQPKYHIFYDTRLMDVNDGLPKWSGYAEQSTLLFSG</sequence>
<dbReference type="PANTHER" id="PTHR33337:SF40">
    <property type="entry name" value="CENP-V_GFA DOMAIN-CONTAINING PROTEIN-RELATED"/>
    <property type="match status" value="1"/>
</dbReference>
<dbReference type="Proteomes" id="UP000305067">
    <property type="component" value="Unassembled WGS sequence"/>
</dbReference>
<dbReference type="InterPro" id="IPR006913">
    <property type="entry name" value="CENP-V/GFA"/>
</dbReference>
<gene>
    <name evidence="6" type="ORF">BDV98DRAFT_572887</name>
</gene>
<accession>A0A5C3Q9X2</accession>
<comment type="similarity">
    <text evidence="1">Belongs to the Gfa family.</text>
</comment>
<keyword evidence="3" id="KW-0862">Zinc</keyword>
<reference evidence="6 7" key="1">
    <citation type="journal article" date="2019" name="Nat. Ecol. Evol.">
        <title>Megaphylogeny resolves global patterns of mushroom evolution.</title>
        <authorList>
            <person name="Varga T."/>
            <person name="Krizsan K."/>
            <person name="Foldi C."/>
            <person name="Dima B."/>
            <person name="Sanchez-Garcia M."/>
            <person name="Sanchez-Ramirez S."/>
            <person name="Szollosi G.J."/>
            <person name="Szarkandi J.G."/>
            <person name="Papp V."/>
            <person name="Albert L."/>
            <person name="Andreopoulos W."/>
            <person name="Angelini C."/>
            <person name="Antonin V."/>
            <person name="Barry K.W."/>
            <person name="Bougher N.L."/>
            <person name="Buchanan P."/>
            <person name="Buyck B."/>
            <person name="Bense V."/>
            <person name="Catcheside P."/>
            <person name="Chovatia M."/>
            <person name="Cooper J."/>
            <person name="Damon W."/>
            <person name="Desjardin D."/>
            <person name="Finy P."/>
            <person name="Geml J."/>
            <person name="Haridas S."/>
            <person name="Hughes K."/>
            <person name="Justo A."/>
            <person name="Karasinski D."/>
            <person name="Kautmanova I."/>
            <person name="Kiss B."/>
            <person name="Kocsube S."/>
            <person name="Kotiranta H."/>
            <person name="LaButti K.M."/>
            <person name="Lechner B.E."/>
            <person name="Liimatainen K."/>
            <person name="Lipzen A."/>
            <person name="Lukacs Z."/>
            <person name="Mihaltcheva S."/>
            <person name="Morgado L.N."/>
            <person name="Niskanen T."/>
            <person name="Noordeloos M.E."/>
            <person name="Ohm R.A."/>
            <person name="Ortiz-Santana B."/>
            <person name="Ovrebo C."/>
            <person name="Racz N."/>
            <person name="Riley R."/>
            <person name="Savchenko A."/>
            <person name="Shiryaev A."/>
            <person name="Soop K."/>
            <person name="Spirin V."/>
            <person name="Szebenyi C."/>
            <person name="Tomsovsky M."/>
            <person name="Tulloss R.E."/>
            <person name="Uehling J."/>
            <person name="Grigoriev I.V."/>
            <person name="Vagvolgyi C."/>
            <person name="Papp T."/>
            <person name="Martin F.M."/>
            <person name="Miettinen O."/>
            <person name="Hibbett D.S."/>
            <person name="Nagy L.G."/>
        </authorList>
    </citation>
    <scope>NUCLEOTIDE SEQUENCE [LARGE SCALE GENOMIC DNA]</scope>
    <source>
        <strain evidence="6 7">CBS 309.79</strain>
    </source>
</reference>
<dbReference type="SUPFAM" id="SSF51316">
    <property type="entry name" value="Mss4-like"/>
    <property type="match status" value="1"/>
</dbReference>
<dbReference type="GO" id="GO:0046872">
    <property type="term" value="F:metal ion binding"/>
    <property type="evidence" value="ECO:0007669"/>
    <property type="project" value="UniProtKB-KW"/>
</dbReference>
<organism evidence="6 7">
    <name type="scientific">Pterulicium gracile</name>
    <dbReference type="NCBI Taxonomy" id="1884261"/>
    <lineage>
        <taxon>Eukaryota</taxon>
        <taxon>Fungi</taxon>
        <taxon>Dikarya</taxon>
        <taxon>Basidiomycota</taxon>
        <taxon>Agaricomycotina</taxon>
        <taxon>Agaricomycetes</taxon>
        <taxon>Agaricomycetidae</taxon>
        <taxon>Agaricales</taxon>
        <taxon>Pleurotineae</taxon>
        <taxon>Pterulaceae</taxon>
        <taxon>Pterulicium</taxon>
    </lineage>
</organism>
<dbReference type="Pfam" id="PF04828">
    <property type="entry name" value="GFA"/>
    <property type="match status" value="1"/>
</dbReference>
<evidence type="ECO:0000256" key="2">
    <source>
        <dbReference type="ARBA" id="ARBA00022723"/>
    </source>
</evidence>
<dbReference type="AlphaFoldDB" id="A0A5C3Q9X2"/>
<evidence type="ECO:0000256" key="1">
    <source>
        <dbReference type="ARBA" id="ARBA00005495"/>
    </source>
</evidence>